<keyword evidence="2" id="KW-1003">Cell membrane</keyword>
<evidence type="ECO:0000256" key="3">
    <source>
        <dbReference type="ARBA" id="ARBA00022692"/>
    </source>
</evidence>
<proteinExistence type="predicted"/>
<evidence type="ECO:0000259" key="7">
    <source>
        <dbReference type="Pfam" id="PF02687"/>
    </source>
</evidence>
<dbReference type="PANTHER" id="PTHR30572:SF18">
    <property type="entry name" value="ABC-TYPE MACROLIDE FAMILY EXPORT SYSTEM PERMEASE COMPONENT 2"/>
    <property type="match status" value="1"/>
</dbReference>
<evidence type="ECO:0000256" key="6">
    <source>
        <dbReference type="SAM" id="Phobius"/>
    </source>
</evidence>
<dbReference type="Pfam" id="PF12704">
    <property type="entry name" value="MacB_PCD"/>
    <property type="match status" value="1"/>
</dbReference>
<dbReference type="GO" id="GO:0022857">
    <property type="term" value="F:transmembrane transporter activity"/>
    <property type="evidence" value="ECO:0007669"/>
    <property type="project" value="TreeGrafter"/>
</dbReference>
<evidence type="ECO:0000313" key="10">
    <source>
        <dbReference type="Proteomes" id="UP000034982"/>
    </source>
</evidence>
<dbReference type="Proteomes" id="UP000034982">
    <property type="component" value="Unassembled WGS sequence"/>
</dbReference>
<dbReference type="GO" id="GO:0005886">
    <property type="term" value="C:plasma membrane"/>
    <property type="evidence" value="ECO:0007669"/>
    <property type="project" value="UniProtKB-SubCell"/>
</dbReference>
<organism evidence="9 10">
    <name type="scientific">Tannerella sp. oral taxon BU063 isolate Cell 1/3</name>
    <dbReference type="NCBI Taxonomy" id="1411022"/>
    <lineage>
        <taxon>Bacteria</taxon>
        <taxon>Pseudomonadati</taxon>
        <taxon>Bacteroidota</taxon>
        <taxon>Bacteroidia</taxon>
        <taxon>Bacteroidales</taxon>
        <taxon>Tannerellaceae</taxon>
        <taxon>Tannerella</taxon>
    </lineage>
</organism>
<evidence type="ECO:0000256" key="1">
    <source>
        <dbReference type="ARBA" id="ARBA00004651"/>
    </source>
</evidence>
<keyword evidence="4 6" id="KW-1133">Transmembrane helix</keyword>
<evidence type="ECO:0008006" key="11">
    <source>
        <dbReference type="Google" id="ProtNLM"/>
    </source>
</evidence>
<comment type="caution">
    <text evidence="9">The sequence shown here is derived from an EMBL/GenBank/DDBJ whole genome shotgun (WGS) entry which is preliminary data.</text>
</comment>
<sequence length="796" mass="88983">MMTNYFLSAFRSLTKRGRNHGMKILSLGVGLAMGLVLIAKVFFEQSYDTFYPDADRIYRMNEMIVMNGELKDYGQVSGGVAVGMRQDVAGVQQATRCTWIYIGNVYTDDKKKISINMIAADDSFFNVLPRPMLQGNAEKILSAPRGDRLIMVSKELADKLGGDVVGKTLRAENWGGEVLTIGGVFETIPENATLKYDAVISIDLLRTPNFDGTMNWIGNDRYMAFVKLQPGVSADSLSDAMHAMQEKHQDLEQLKKAGVELSYSLTPLNDLHDSLPEVRRMTWLLLLLAFALVFTAVMNYVLIVVSSLVSRTKEVAVHKCYGASGRDIVRMILSETFLHLILSLLLAVALILAFRATVEELLDASLKALFTTRSLVFLFSICLVVFLTAGLLPGRLFARIPVAAAFRHFSAHRRSWKLALLAVQFMAVGFLLSLLVVITLQYRRMIDDDPGYRYENLAYVSMGGMDSTLRRKLIDEAQRLPELSAVSTFYQPFFTGTSGNNVYLPNDSRELFNIADLYECGNGFLEALEVPIIAGKSFTEDVAWSHEVMVSRRFVDKMKAFADWRDGAVGKQILVTEHSGANNDEPFTICGVYDDIRIGTIHDEDERPSILFYSSGPEESNYLLLKFHHMTPEAMQHVRQELQKLMPDRDVELSDWRAEMTARYADTQRFRNAVMIGVVITLLIALVGLMGYTSDEINRRRKEIAVRKINGATLGEVLHLFERDIIRIAAPALVAGCSAAAYVANLWQTGFSEKISLAWYLFALSGLLLLCVIVVVVALHVRRAAAENPVKSIKSE</sequence>
<feature type="transmembrane region" description="Helical" evidence="6">
    <location>
        <begin position="759"/>
        <end position="781"/>
    </location>
</feature>
<protein>
    <recommendedName>
        <fullName evidence="11">Multidrug ABC transporter substrate-binding protein</fullName>
    </recommendedName>
</protein>
<keyword evidence="5 6" id="KW-0472">Membrane</keyword>
<keyword evidence="3 6" id="KW-0812">Transmembrane</keyword>
<feature type="domain" description="MacB-like periplasmic core" evidence="8">
    <location>
        <begin position="25"/>
        <end position="242"/>
    </location>
</feature>
<dbReference type="InterPro" id="IPR050250">
    <property type="entry name" value="Macrolide_Exporter_MacB"/>
</dbReference>
<name>W2CIS9_9BACT</name>
<dbReference type="PATRIC" id="fig|1411022.3.peg.1096"/>
<feature type="transmembrane region" description="Helical" evidence="6">
    <location>
        <begin position="376"/>
        <end position="398"/>
    </location>
</feature>
<feature type="transmembrane region" description="Helical" evidence="6">
    <location>
        <begin position="728"/>
        <end position="747"/>
    </location>
</feature>
<feature type="domain" description="ABC3 transporter permease C-terminal" evidence="7">
    <location>
        <begin position="287"/>
        <end position="401"/>
    </location>
</feature>
<comment type="subcellular location">
    <subcellularLocation>
        <location evidence="1">Cell membrane</location>
        <topology evidence="1">Multi-pass membrane protein</topology>
    </subcellularLocation>
</comment>
<feature type="domain" description="ABC3 transporter permease C-terminal" evidence="7">
    <location>
        <begin position="676"/>
        <end position="789"/>
    </location>
</feature>
<dbReference type="Pfam" id="PF02687">
    <property type="entry name" value="FtsX"/>
    <property type="match status" value="2"/>
</dbReference>
<gene>
    <name evidence="9" type="ORF">T230_09870</name>
</gene>
<dbReference type="EMBL" id="AYYE01001119">
    <property type="protein sequence ID" value="ETK06943.1"/>
    <property type="molecule type" value="Genomic_DNA"/>
</dbReference>
<dbReference type="AlphaFoldDB" id="W2CIS9"/>
<evidence type="ECO:0000256" key="5">
    <source>
        <dbReference type="ARBA" id="ARBA00023136"/>
    </source>
</evidence>
<evidence type="ECO:0000256" key="2">
    <source>
        <dbReference type="ARBA" id="ARBA00022475"/>
    </source>
</evidence>
<feature type="transmembrane region" description="Helical" evidence="6">
    <location>
        <begin position="283"/>
        <end position="309"/>
    </location>
</feature>
<feature type="transmembrane region" description="Helical" evidence="6">
    <location>
        <begin position="673"/>
        <end position="692"/>
    </location>
</feature>
<feature type="transmembrane region" description="Helical" evidence="6">
    <location>
        <begin position="21"/>
        <end position="43"/>
    </location>
</feature>
<dbReference type="InterPro" id="IPR025857">
    <property type="entry name" value="MacB_PCD"/>
</dbReference>
<reference evidence="9 10" key="1">
    <citation type="submission" date="2013-11" db="EMBL/GenBank/DDBJ databases">
        <title>Single cell genomics of uncultured Tannerella BU063 (oral taxon 286).</title>
        <authorList>
            <person name="Beall C.J."/>
            <person name="Campbell A.G."/>
            <person name="Griffen A.L."/>
            <person name="Podar M."/>
            <person name="Leys E.J."/>
        </authorList>
    </citation>
    <scope>NUCLEOTIDE SEQUENCE [LARGE SCALE GENOMIC DNA]</scope>
    <source>
        <strain evidence="9">Cell 1/3</strain>
    </source>
</reference>
<evidence type="ECO:0000256" key="4">
    <source>
        <dbReference type="ARBA" id="ARBA00022989"/>
    </source>
</evidence>
<accession>W2CIS9</accession>
<feature type="transmembrane region" description="Helical" evidence="6">
    <location>
        <begin position="418"/>
        <end position="440"/>
    </location>
</feature>
<dbReference type="PANTHER" id="PTHR30572">
    <property type="entry name" value="MEMBRANE COMPONENT OF TRANSPORTER-RELATED"/>
    <property type="match status" value="1"/>
</dbReference>
<evidence type="ECO:0000313" key="9">
    <source>
        <dbReference type="EMBL" id="ETK06943.1"/>
    </source>
</evidence>
<feature type="transmembrane region" description="Helical" evidence="6">
    <location>
        <begin position="336"/>
        <end position="356"/>
    </location>
</feature>
<evidence type="ECO:0000259" key="8">
    <source>
        <dbReference type="Pfam" id="PF12704"/>
    </source>
</evidence>
<dbReference type="InterPro" id="IPR003838">
    <property type="entry name" value="ABC3_permease_C"/>
</dbReference>